<sequence>MAKLVINNQATILVKRLMFGDSEQQENAKRQKSSTGVFVLSEDDVACDLYSYNSDIEKTMSFQSYGNSKGGSFKTMRSILVDWLVSVHFAHGFSANSLFLAVSILDRYCAAGETPCRKTLQLYGIASLLLATKYHERNPLRPRDCATYTAGCYTVEQILAAESEILSAIGFRLSVPTVHTFVHIFLSSLKVNQEIRNSTEYIAEKCLYEMELVAFPPSLVAFSAMLIALSCNLHGRQILQQAWGCLHARVNYTEDDSTACKAVIKKQLKATIFTRSKRKLEAVDQKYTTVAKMDLAL</sequence>
<feature type="domain" description="Cyclin-like" evidence="5">
    <location>
        <begin position="180"/>
        <end position="266"/>
    </location>
</feature>
<evidence type="ECO:0000313" key="7">
    <source>
        <dbReference type="EMBL" id="CAE0625800.1"/>
    </source>
</evidence>
<evidence type="ECO:0000256" key="1">
    <source>
        <dbReference type="ARBA" id="ARBA00022618"/>
    </source>
</evidence>
<dbReference type="GO" id="GO:0044772">
    <property type="term" value="P:mitotic cell cycle phase transition"/>
    <property type="evidence" value="ECO:0007669"/>
    <property type="project" value="InterPro"/>
</dbReference>
<dbReference type="CDD" id="cd20537">
    <property type="entry name" value="CYCLIN_CCNO-like_rpt2"/>
    <property type="match status" value="1"/>
</dbReference>
<protein>
    <recommendedName>
        <fullName evidence="8">Cyclin N-terminal domain-containing protein</fullName>
    </recommendedName>
</protein>
<feature type="domain" description="Cyclin-like" evidence="5">
    <location>
        <begin position="82"/>
        <end position="167"/>
    </location>
</feature>
<dbReference type="AlphaFoldDB" id="A0A7S3XNE1"/>
<evidence type="ECO:0000259" key="5">
    <source>
        <dbReference type="SMART" id="SM00385"/>
    </source>
</evidence>
<dbReference type="GO" id="GO:0051301">
    <property type="term" value="P:cell division"/>
    <property type="evidence" value="ECO:0007669"/>
    <property type="project" value="UniProtKB-KW"/>
</dbReference>
<dbReference type="GO" id="GO:0016538">
    <property type="term" value="F:cyclin-dependent protein serine/threonine kinase regulator activity"/>
    <property type="evidence" value="ECO:0007669"/>
    <property type="project" value="InterPro"/>
</dbReference>
<dbReference type="PIRSF" id="PIRSF001771">
    <property type="entry name" value="Cyclin_A_B_D_E"/>
    <property type="match status" value="1"/>
</dbReference>
<dbReference type="InterPro" id="IPR048258">
    <property type="entry name" value="Cyclins_cyclin-box"/>
</dbReference>
<name>A0A7S3XNE1_HETAK</name>
<accession>A0A7S3XNE1</accession>
<dbReference type="EMBL" id="HBIU01010497">
    <property type="protein sequence ID" value="CAE0625800.1"/>
    <property type="molecule type" value="Transcribed_RNA"/>
</dbReference>
<proteinExistence type="inferred from homology"/>
<keyword evidence="1" id="KW-0132">Cell division</keyword>
<dbReference type="Pfam" id="PF00134">
    <property type="entry name" value="Cyclin_N"/>
    <property type="match status" value="1"/>
</dbReference>
<feature type="domain" description="Cyclin C-terminal" evidence="6">
    <location>
        <begin position="176"/>
        <end position="296"/>
    </location>
</feature>
<organism evidence="7">
    <name type="scientific">Heterosigma akashiwo</name>
    <name type="common">Chromophytic alga</name>
    <name type="synonym">Heterosigma carterae</name>
    <dbReference type="NCBI Taxonomy" id="2829"/>
    <lineage>
        <taxon>Eukaryota</taxon>
        <taxon>Sar</taxon>
        <taxon>Stramenopiles</taxon>
        <taxon>Ochrophyta</taxon>
        <taxon>Raphidophyceae</taxon>
        <taxon>Chattonellales</taxon>
        <taxon>Chattonellaceae</taxon>
        <taxon>Heterosigma</taxon>
    </lineage>
</organism>
<dbReference type="SUPFAM" id="SSF47954">
    <property type="entry name" value="Cyclin-like"/>
    <property type="match status" value="2"/>
</dbReference>
<dbReference type="FunFam" id="1.10.472.10:FF:000001">
    <property type="entry name" value="G2/mitotic-specific cyclin"/>
    <property type="match status" value="1"/>
</dbReference>
<dbReference type="Gene3D" id="1.10.472.10">
    <property type="entry name" value="Cyclin-like"/>
    <property type="match status" value="2"/>
</dbReference>
<evidence type="ECO:0000259" key="6">
    <source>
        <dbReference type="SMART" id="SM01332"/>
    </source>
</evidence>
<dbReference type="SMART" id="SM01332">
    <property type="entry name" value="Cyclin_C"/>
    <property type="match status" value="1"/>
</dbReference>
<comment type="similarity">
    <text evidence="4">Belongs to the cyclin family.</text>
</comment>
<dbReference type="InterPro" id="IPR039361">
    <property type="entry name" value="Cyclin"/>
</dbReference>
<reference evidence="7" key="1">
    <citation type="submission" date="2021-01" db="EMBL/GenBank/DDBJ databases">
        <authorList>
            <person name="Corre E."/>
            <person name="Pelletier E."/>
            <person name="Niang G."/>
            <person name="Scheremetjew M."/>
            <person name="Finn R."/>
            <person name="Kale V."/>
            <person name="Holt S."/>
            <person name="Cochrane G."/>
            <person name="Meng A."/>
            <person name="Brown T."/>
            <person name="Cohen L."/>
        </authorList>
    </citation>
    <scope>NUCLEOTIDE SEQUENCE</scope>
    <source>
        <strain evidence="7">CCMP3107</strain>
    </source>
</reference>
<dbReference type="Pfam" id="PF02984">
    <property type="entry name" value="Cyclin_C"/>
    <property type="match status" value="1"/>
</dbReference>
<dbReference type="InterPro" id="IPR004367">
    <property type="entry name" value="Cyclin_C-dom"/>
</dbReference>
<keyword evidence="3" id="KW-0131">Cell cycle</keyword>
<evidence type="ECO:0000256" key="2">
    <source>
        <dbReference type="ARBA" id="ARBA00023127"/>
    </source>
</evidence>
<dbReference type="InterPro" id="IPR006671">
    <property type="entry name" value="Cyclin_N"/>
</dbReference>
<evidence type="ECO:0008006" key="8">
    <source>
        <dbReference type="Google" id="ProtNLM"/>
    </source>
</evidence>
<keyword evidence="2 4" id="KW-0195">Cyclin</keyword>
<dbReference type="PANTHER" id="PTHR10177">
    <property type="entry name" value="CYCLINS"/>
    <property type="match status" value="1"/>
</dbReference>
<dbReference type="PROSITE" id="PS00292">
    <property type="entry name" value="CYCLINS"/>
    <property type="match status" value="1"/>
</dbReference>
<dbReference type="InterPro" id="IPR036915">
    <property type="entry name" value="Cyclin-like_sf"/>
</dbReference>
<gene>
    <name evidence="7" type="ORF">HAKA00212_LOCUS4471</name>
</gene>
<evidence type="ECO:0000256" key="3">
    <source>
        <dbReference type="ARBA" id="ARBA00023306"/>
    </source>
</evidence>
<dbReference type="InterPro" id="IPR046965">
    <property type="entry name" value="Cyclin_A/B-like"/>
</dbReference>
<dbReference type="InterPro" id="IPR013763">
    <property type="entry name" value="Cyclin-like_dom"/>
</dbReference>
<dbReference type="SMART" id="SM00385">
    <property type="entry name" value="CYCLIN"/>
    <property type="match status" value="2"/>
</dbReference>
<evidence type="ECO:0000256" key="4">
    <source>
        <dbReference type="RuleBase" id="RU000383"/>
    </source>
</evidence>